<proteinExistence type="predicted"/>
<protein>
    <submittedName>
        <fullName evidence="1">Uncharacterized protein</fullName>
    </submittedName>
</protein>
<evidence type="ECO:0000313" key="1">
    <source>
        <dbReference type="EMBL" id="EFY06302.1"/>
    </source>
</evidence>
<evidence type="ECO:0000313" key="2">
    <source>
        <dbReference type="Proteomes" id="UP000018458"/>
    </source>
</evidence>
<accession>E8LMD7</accession>
<dbReference type="EMBL" id="AEVO01000134">
    <property type="protein sequence ID" value="EFY06302.1"/>
    <property type="molecule type" value="Genomic_DNA"/>
</dbReference>
<gene>
    <name evidence="1" type="ORF">HMPREF9444_01925</name>
</gene>
<dbReference type="AlphaFoldDB" id="E8LMD7"/>
<dbReference type="Proteomes" id="UP000018458">
    <property type="component" value="Unassembled WGS sequence"/>
</dbReference>
<sequence>MKSKINCHLKTKASVASYLNHYVDMMKTLCFSLIKIYLFLNYRK</sequence>
<keyword evidence="2" id="KW-1185">Reference proteome</keyword>
<reference evidence="1 2" key="1">
    <citation type="submission" date="2011-01" db="EMBL/GenBank/DDBJ databases">
        <authorList>
            <person name="Weinstock G."/>
            <person name="Sodergren E."/>
            <person name="Clifton S."/>
            <person name="Fulton L."/>
            <person name="Fulton B."/>
            <person name="Courtney L."/>
            <person name="Fronick C."/>
            <person name="Harrison M."/>
            <person name="Strong C."/>
            <person name="Farmer C."/>
            <person name="Delahaunty K."/>
            <person name="Markovic C."/>
            <person name="Hall O."/>
            <person name="Minx P."/>
            <person name="Tomlinson C."/>
            <person name="Mitreva M."/>
            <person name="Hou S."/>
            <person name="Chen J."/>
            <person name="Wollam A."/>
            <person name="Pepin K.H."/>
            <person name="Johnson M."/>
            <person name="Bhonagiri V."/>
            <person name="Zhang X."/>
            <person name="Suruliraj S."/>
            <person name="Warren W."/>
            <person name="Chinwalla A."/>
            <person name="Mardis E.R."/>
            <person name="Wilson R.K."/>
        </authorList>
    </citation>
    <scope>NUCLEOTIDE SEQUENCE [LARGE SCALE GENOMIC DNA]</scope>
    <source>
        <strain evidence="2">DSM 22608 / JCM 16073 / KCTC 15190 / YIT 12066</strain>
    </source>
</reference>
<organism evidence="1 2">
    <name type="scientific">Succinatimonas hippei (strain DSM 22608 / JCM 16073 / KCTC 15190 / YIT 12066)</name>
    <dbReference type="NCBI Taxonomy" id="762983"/>
    <lineage>
        <taxon>Bacteria</taxon>
        <taxon>Pseudomonadati</taxon>
        <taxon>Pseudomonadota</taxon>
        <taxon>Gammaproteobacteria</taxon>
        <taxon>Aeromonadales</taxon>
        <taxon>Succinivibrionaceae</taxon>
        <taxon>Succinatimonas</taxon>
    </lineage>
</organism>
<dbReference type="HOGENOM" id="CLU_3222925_0_0_6"/>
<name>E8LMD7_SUCHY</name>
<dbReference type="STRING" id="762983.HMPREF9444_01925"/>
<comment type="caution">
    <text evidence="1">The sequence shown here is derived from an EMBL/GenBank/DDBJ whole genome shotgun (WGS) entry which is preliminary data.</text>
</comment>